<protein>
    <submittedName>
        <fullName evidence="1">Uncharacterized protein</fullName>
    </submittedName>
</protein>
<gene>
    <name evidence="1" type="ORF">acsn021_19640</name>
</gene>
<name>A0A6S6R4N3_9FIRM</name>
<evidence type="ECO:0000313" key="1">
    <source>
        <dbReference type="EMBL" id="BCJ94395.1"/>
    </source>
</evidence>
<accession>A0A6S6R4N3</accession>
<dbReference type="EMBL" id="AP023367">
    <property type="protein sequence ID" value="BCJ94395.1"/>
    <property type="molecule type" value="Genomic_DNA"/>
</dbReference>
<sequence length="179" mass="21295">MRGKKRKFLIGAIILFSLLIVYLISYKYLIVPYQIKELNDNMVIDGIPYKIGDKMDNLDLQILQKEDWEKDTMYEHFILYYSDNVGVIIFRGFPDYSNEYKFTVFRTKKHNINLFNIGIGSNASEAQMILKKKGYTEEDNSTYVKGKISISFQYDLERRIEEIEVELKSSDWFHKGYYK</sequence>
<dbReference type="KEGG" id="acel:acsn021_19640"/>
<keyword evidence="2" id="KW-1185">Reference proteome</keyword>
<evidence type="ECO:0000313" key="2">
    <source>
        <dbReference type="Proteomes" id="UP000515561"/>
    </source>
</evidence>
<dbReference type="RefSeq" id="WP_184093367.1">
    <property type="nucleotide sequence ID" value="NZ_AP023367.1"/>
</dbReference>
<dbReference type="Proteomes" id="UP000515561">
    <property type="component" value="Chromosome"/>
</dbReference>
<proteinExistence type="predicted"/>
<reference evidence="1 2" key="1">
    <citation type="journal article" date="2016" name="Int. J. Syst. Evol. Microbiol.">
        <title>Descriptions of Anaerotaenia torta gen. nov., sp. nov. and Anaerocolumna cellulosilytica gen. nov., sp. nov. isolated from a methanogenic reactor of cattle waste.</title>
        <authorList>
            <person name="Uek A."/>
            <person name="Ohtaki Y."/>
            <person name="Kaku N."/>
            <person name="Ueki K."/>
        </authorList>
    </citation>
    <scope>NUCLEOTIDE SEQUENCE [LARGE SCALE GENOMIC DNA]</scope>
    <source>
        <strain evidence="1 2">SN021</strain>
    </source>
</reference>
<organism evidence="1 2">
    <name type="scientific">Anaerocolumna cellulosilytica</name>
    <dbReference type="NCBI Taxonomy" id="433286"/>
    <lineage>
        <taxon>Bacteria</taxon>
        <taxon>Bacillati</taxon>
        <taxon>Bacillota</taxon>
        <taxon>Clostridia</taxon>
        <taxon>Lachnospirales</taxon>
        <taxon>Lachnospiraceae</taxon>
        <taxon>Anaerocolumna</taxon>
    </lineage>
</organism>
<dbReference type="AlphaFoldDB" id="A0A6S6R4N3"/>